<protein>
    <submittedName>
        <fullName evidence="1">Uncharacterized protein</fullName>
    </submittedName>
</protein>
<comment type="caution">
    <text evidence="1">The sequence shown here is derived from an EMBL/GenBank/DDBJ whole genome shotgun (WGS) entry which is preliminary data.</text>
</comment>
<proteinExistence type="predicted"/>
<reference evidence="1 2" key="1">
    <citation type="journal article" date="2012" name="J. Bacteriol.">
        <title>Draft Genome Sequences of the Diarrheagenic Escherichia coli Collection.</title>
        <authorList>
            <person name="Hazen T.H."/>
            <person name="Sahl J.W."/>
            <person name="Redman J.C."/>
            <person name="Morris C.R."/>
            <person name="Daugherty S.C."/>
            <person name="Chibucos M.C."/>
            <person name="Sengamalay N.A."/>
            <person name="Fraser-Liggett C.M."/>
            <person name="Steinsland H."/>
            <person name="Whittam T.S."/>
            <person name="Whittam B."/>
            <person name="Manning S.D."/>
            <person name="Rasko D.A."/>
        </authorList>
    </citation>
    <scope>NUCLEOTIDE SEQUENCE [LARGE SCALE GENOMIC DNA]</scope>
    <source>
        <strain evidence="1 2">DEC2D</strain>
    </source>
</reference>
<dbReference type="EMBL" id="AIFC01000037">
    <property type="protein sequence ID" value="EHU39674.1"/>
    <property type="molecule type" value="Genomic_DNA"/>
</dbReference>
<organism evidence="1 2">
    <name type="scientific">Escherichia coli DEC2D</name>
    <dbReference type="NCBI Taxonomy" id="868141"/>
    <lineage>
        <taxon>Bacteria</taxon>
        <taxon>Pseudomonadati</taxon>
        <taxon>Pseudomonadota</taxon>
        <taxon>Gammaproteobacteria</taxon>
        <taxon>Enterobacterales</taxon>
        <taxon>Enterobacteriaceae</taxon>
        <taxon>Escherichia</taxon>
    </lineage>
</organism>
<accession>A0A828TYS5</accession>
<dbReference type="AlphaFoldDB" id="A0A828TYS5"/>
<dbReference type="Proteomes" id="UP000005272">
    <property type="component" value="Unassembled WGS sequence"/>
</dbReference>
<evidence type="ECO:0000313" key="1">
    <source>
        <dbReference type="EMBL" id="EHU39674.1"/>
    </source>
</evidence>
<name>A0A828TYS5_ECOLX</name>
<sequence>MSVFPTKKSHNQNHYIIIEKNNYNFYMQKFNCVLKNNILF</sequence>
<evidence type="ECO:0000313" key="2">
    <source>
        <dbReference type="Proteomes" id="UP000005272"/>
    </source>
</evidence>
<gene>
    <name evidence="1" type="ORF">ECDEC2D_4326</name>
</gene>